<proteinExistence type="predicted"/>
<organism evidence="2 3">
    <name type="scientific">Ilex paraguariensis</name>
    <name type="common">yerba mate</name>
    <dbReference type="NCBI Taxonomy" id="185542"/>
    <lineage>
        <taxon>Eukaryota</taxon>
        <taxon>Viridiplantae</taxon>
        <taxon>Streptophyta</taxon>
        <taxon>Embryophyta</taxon>
        <taxon>Tracheophyta</taxon>
        <taxon>Spermatophyta</taxon>
        <taxon>Magnoliopsida</taxon>
        <taxon>eudicotyledons</taxon>
        <taxon>Gunneridae</taxon>
        <taxon>Pentapetalae</taxon>
        <taxon>asterids</taxon>
        <taxon>campanulids</taxon>
        <taxon>Aquifoliales</taxon>
        <taxon>Aquifoliaceae</taxon>
        <taxon>Ilex</taxon>
    </lineage>
</organism>
<evidence type="ECO:0000313" key="3">
    <source>
        <dbReference type="Proteomes" id="UP001642360"/>
    </source>
</evidence>
<dbReference type="AlphaFoldDB" id="A0ABC8TEE6"/>
<name>A0ABC8TEE6_9AQUA</name>
<evidence type="ECO:0000313" key="2">
    <source>
        <dbReference type="EMBL" id="CAK9165344.1"/>
    </source>
</evidence>
<dbReference type="Proteomes" id="UP001642360">
    <property type="component" value="Unassembled WGS sequence"/>
</dbReference>
<gene>
    <name evidence="2" type="ORF">ILEXP_LOCUS34519</name>
</gene>
<feature type="region of interest" description="Disordered" evidence="1">
    <location>
        <begin position="115"/>
        <end position="164"/>
    </location>
</feature>
<sequence>MEKTATACNHSIKSRQRKYGRAAFFTPHRLHSLRDDLLNNSGVSRINWRPPPLVTLDNGGNLGILRDPRIINHSKTPFKKERTIRMPKIMLERCTPTISNNIKNERMTTINVVQTQGASASATKPRSIRKEKGKGIATELEQPKSRKRQRAVYESNIVEKGGHL</sequence>
<reference evidence="2 3" key="1">
    <citation type="submission" date="2024-02" db="EMBL/GenBank/DDBJ databases">
        <authorList>
            <person name="Vignale AGUSTIN F."/>
            <person name="Sosa J E."/>
            <person name="Modenutti C."/>
        </authorList>
    </citation>
    <scope>NUCLEOTIDE SEQUENCE [LARGE SCALE GENOMIC DNA]</scope>
</reference>
<evidence type="ECO:0000256" key="1">
    <source>
        <dbReference type="SAM" id="MobiDB-lite"/>
    </source>
</evidence>
<feature type="compositionally biased region" description="Polar residues" evidence="1">
    <location>
        <begin position="115"/>
        <end position="124"/>
    </location>
</feature>
<keyword evidence="3" id="KW-1185">Reference proteome</keyword>
<accession>A0ABC8TEE6</accession>
<protein>
    <submittedName>
        <fullName evidence="2">Uncharacterized protein</fullName>
    </submittedName>
</protein>
<comment type="caution">
    <text evidence="2">The sequence shown here is derived from an EMBL/GenBank/DDBJ whole genome shotgun (WGS) entry which is preliminary data.</text>
</comment>
<dbReference type="EMBL" id="CAUOFW020004380">
    <property type="protein sequence ID" value="CAK9165344.1"/>
    <property type="molecule type" value="Genomic_DNA"/>
</dbReference>